<accession>A0A0E2Z5F8</accession>
<dbReference type="OrthoDB" id="5767245at2"/>
<dbReference type="HOGENOM" id="CLU_1702392_0_0_6"/>
<evidence type="ECO:0000313" key="2">
    <source>
        <dbReference type="Proteomes" id="UP000028839"/>
    </source>
</evidence>
<protein>
    <submittedName>
        <fullName evidence="1">Uncharacterized protein</fullName>
    </submittedName>
</protein>
<evidence type="ECO:0000313" key="1">
    <source>
        <dbReference type="EMBL" id="KFI18690.1"/>
    </source>
</evidence>
<dbReference type="EMBL" id="JPGN01000075">
    <property type="protein sequence ID" value="KFI18690.1"/>
    <property type="molecule type" value="Genomic_DNA"/>
</dbReference>
<proteinExistence type="predicted"/>
<dbReference type="Proteomes" id="UP000028839">
    <property type="component" value="Unassembled WGS sequence"/>
</dbReference>
<dbReference type="AlphaFoldDB" id="A0A0E2Z5F8"/>
<dbReference type="Gene3D" id="3.30.300.250">
    <property type="match status" value="1"/>
</dbReference>
<sequence length="153" mass="17289">MKKSLRYFWIFLPILAVGIVVANNQWLNSSTITLPNGEKVSPEELHTQAVLDIIAAQTNKTLPRKVDQNTELRNVEGREGELVYKYIKIHASSDQFDSQKFVEKMSRKALDLACNSSDFNIYLANGVSARYSFHDKNHQPIGEVVVTPSQCGY</sequence>
<gene>
    <name evidence="1" type="ORF">IB75_12960</name>
</gene>
<reference evidence="1 2" key="1">
    <citation type="submission" date="2014-07" db="EMBL/GenBank/DDBJ databases">
        <title>Comparative analysis of Nitrosococcus oceani genome inventories of strains from Pacific and Atlantic gyres.</title>
        <authorList>
            <person name="Lim C.K."/>
            <person name="Wang L."/>
            <person name="Sayavedra-Soto L.A."/>
            <person name="Klotz M.G."/>
        </authorList>
    </citation>
    <scope>NUCLEOTIDE SEQUENCE [LARGE SCALE GENOMIC DNA]</scope>
    <source>
        <strain evidence="1 2">C-27</strain>
    </source>
</reference>
<organism evidence="1 2">
    <name type="scientific">Nitrosococcus oceani C-27</name>
    <dbReference type="NCBI Taxonomy" id="314279"/>
    <lineage>
        <taxon>Bacteria</taxon>
        <taxon>Pseudomonadati</taxon>
        <taxon>Pseudomonadota</taxon>
        <taxon>Gammaproteobacteria</taxon>
        <taxon>Chromatiales</taxon>
        <taxon>Chromatiaceae</taxon>
        <taxon>Nitrosococcus</taxon>
    </lineage>
</organism>
<name>A0A0E2Z5F8_9GAMM</name>
<comment type="caution">
    <text evidence="1">The sequence shown here is derived from an EMBL/GenBank/DDBJ whole genome shotgun (WGS) entry which is preliminary data.</text>
</comment>